<name>A0A852TNP1_9ACTN</name>
<dbReference type="Proteomes" id="UP000589036">
    <property type="component" value="Unassembled WGS sequence"/>
</dbReference>
<dbReference type="EMBL" id="JACCCC010000001">
    <property type="protein sequence ID" value="NYE45568.1"/>
    <property type="molecule type" value="Genomic_DNA"/>
</dbReference>
<comment type="caution">
    <text evidence="2">The sequence shown here is derived from an EMBL/GenBank/DDBJ whole genome shotgun (WGS) entry which is preliminary data.</text>
</comment>
<dbReference type="InterPro" id="IPR001387">
    <property type="entry name" value="Cro/C1-type_HTH"/>
</dbReference>
<protein>
    <recommendedName>
        <fullName evidence="1">HTH cro/C1-type domain-containing protein</fullName>
    </recommendedName>
</protein>
<dbReference type="CDD" id="cd00093">
    <property type="entry name" value="HTH_XRE"/>
    <property type="match status" value="1"/>
</dbReference>
<reference evidence="2 3" key="1">
    <citation type="submission" date="2020-07" db="EMBL/GenBank/DDBJ databases">
        <title>Sequencing the genomes of 1000 actinobacteria strains.</title>
        <authorList>
            <person name="Klenk H.-P."/>
        </authorList>
    </citation>
    <scope>NUCLEOTIDE SEQUENCE [LARGE SCALE GENOMIC DNA]</scope>
    <source>
        <strain evidence="2 3">CXB654</strain>
    </source>
</reference>
<accession>A0A852TNP1</accession>
<sequence>MKKQKPGSPTDRNPTVVRWQLSRELKRLRGDRSATEVAKAMRMTTSIVFRWETAGSDGVVPAPGTLSRLLDYYEVSDEEAHRLMELRQEARTRGWWQPYDLDKHYGTLIGLEASAMEIEAYDPQLVPGLLQTEDYMRAVIKATRPDAPPEVVEQRVEVRIHRQKAWERGATELWIIMGEAALRQMIGGPPVMDEQLARLLDLSDHPRVTLQAVLFSEGGHAGLETSGFRVLRLSEIDLTAVYVEGRTSNLYLDSDEDVEVYEKVFNNLRATASGAQTTRSLIADIRRGIQRG</sequence>
<dbReference type="Pfam" id="PF13560">
    <property type="entry name" value="HTH_31"/>
    <property type="match status" value="1"/>
</dbReference>
<evidence type="ECO:0000259" key="1">
    <source>
        <dbReference type="SMART" id="SM00530"/>
    </source>
</evidence>
<gene>
    <name evidence="2" type="ORF">HDA32_000688</name>
</gene>
<dbReference type="RefSeq" id="WP_179641760.1">
    <property type="nucleotide sequence ID" value="NZ_BAAAYY010000002.1"/>
</dbReference>
<evidence type="ECO:0000313" key="3">
    <source>
        <dbReference type="Proteomes" id="UP000589036"/>
    </source>
</evidence>
<dbReference type="Pfam" id="PF19054">
    <property type="entry name" value="DUF5753"/>
    <property type="match status" value="1"/>
</dbReference>
<organism evidence="2 3">
    <name type="scientific">Spinactinospora alkalitolerans</name>
    <dbReference type="NCBI Taxonomy" id="687207"/>
    <lineage>
        <taxon>Bacteria</taxon>
        <taxon>Bacillati</taxon>
        <taxon>Actinomycetota</taxon>
        <taxon>Actinomycetes</taxon>
        <taxon>Streptosporangiales</taxon>
        <taxon>Nocardiopsidaceae</taxon>
        <taxon>Spinactinospora</taxon>
    </lineage>
</organism>
<keyword evidence="3" id="KW-1185">Reference proteome</keyword>
<dbReference type="AlphaFoldDB" id="A0A852TNP1"/>
<feature type="domain" description="HTH cro/C1-type" evidence="1">
    <location>
        <begin position="24"/>
        <end position="80"/>
    </location>
</feature>
<dbReference type="InterPro" id="IPR043917">
    <property type="entry name" value="DUF5753"/>
</dbReference>
<evidence type="ECO:0000313" key="2">
    <source>
        <dbReference type="EMBL" id="NYE45568.1"/>
    </source>
</evidence>
<dbReference type="SMART" id="SM00530">
    <property type="entry name" value="HTH_XRE"/>
    <property type="match status" value="1"/>
</dbReference>
<proteinExistence type="predicted"/>